<dbReference type="PROSITE" id="PS00211">
    <property type="entry name" value="ABC_TRANSPORTER_1"/>
    <property type="match status" value="1"/>
</dbReference>
<evidence type="ECO:0000256" key="1">
    <source>
        <dbReference type="ARBA" id="ARBA00005417"/>
    </source>
</evidence>
<reference evidence="7 8" key="1">
    <citation type="submission" date="2018-02" db="EMBL/GenBank/DDBJ databases">
        <title>Mycoplasma marinum and Mycoplasma todarodis sp. nov., moderately halophilic and psychrotolerant mycoplasmas isolated from cephalopods.</title>
        <authorList>
            <person name="Viver T."/>
        </authorList>
    </citation>
    <scope>NUCLEOTIDE SEQUENCE [LARGE SCALE GENOMIC DNA]</scope>
    <source>
        <strain evidence="7 8">5H</strain>
    </source>
</reference>
<feature type="compositionally biased region" description="Basic residues" evidence="5">
    <location>
        <begin position="328"/>
        <end position="350"/>
    </location>
</feature>
<keyword evidence="2" id="KW-0813">Transport</keyword>
<dbReference type="InterPro" id="IPR027417">
    <property type="entry name" value="P-loop_NTPase"/>
</dbReference>
<dbReference type="EMBL" id="PSZP01000034">
    <property type="protein sequence ID" value="TCG10557.1"/>
    <property type="molecule type" value="Genomic_DNA"/>
</dbReference>
<keyword evidence="4 7" id="KW-0067">ATP-binding</keyword>
<accession>A0A4R0XS87</accession>
<dbReference type="InterPro" id="IPR017871">
    <property type="entry name" value="ABC_transporter-like_CS"/>
</dbReference>
<dbReference type="PROSITE" id="PS50893">
    <property type="entry name" value="ABC_TRANSPORTER_2"/>
    <property type="match status" value="1"/>
</dbReference>
<dbReference type="InterPro" id="IPR003593">
    <property type="entry name" value="AAA+_ATPase"/>
</dbReference>
<evidence type="ECO:0000256" key="3">
    <source>
        <dbReference type="ARBA" id="ARBA00022741"/>
    </source>
</evidence>
<dbReference type="Pfam" id="PF00005">
    <property type="entry name" value="ABC_tran"/>
    <property type="match status" value="1"/>
</dbReference>
<comment type="similarity">
    <text evidence="1">Belongs to the ABC transporter superfamily.</text>
</comment>
<dbReference type="CDD" id="cd03230">
    <property type="entry name" value="ABC_DR_subfamily_A"/>
    <property type="match status" value="1"/>
</dbReference>
<dbReference type="RefSeq" id="WP_131613697.1">
    <property type="nucleotide sequence ID" value="NZ_PSZP01000034.1"/>
</dbReference>
<dbReference type="PANTHER" id="PTHR42711:SF5">
    <property type="entry name" value="ABC TRANSPORTER ATP-BINDING PROTEIN NATA"/>
    <property type="match status" value="1"/>
</dbReference>
<dbReference type="GO" id="GO:0005524">
    <property type="term" value="F:ATP binding"/>
    <property type="evidence" value="ECO:0007669"/>
    <property type="project" value="UniProtKB-KW"/>
</dbReference>
<comment type="caution">
    <text evidence="7">The sequence shown here is derived from an EMBL/GenBank/DDBJ whole genome shotgun (WGS) entry which is preliminary data.</text>
</comment>
<feature type="region of interest" description="Disordered" evidence="5">
    <location>
        <begin position="1"/>
        <end position="43"/>
    </location>
</feature>
<keyword evidence="8" id="KW-1185">Reference proteome</keyword>
<dbReference type="Gene3D" id="3.40.50.300">
    <property type="entry name" value="P-loop containing nucleotide triphosphate hydrolases"/>
    <property type="match status" value="1"/>
</dbReference>
<evidence type="ECO:0000313" key="7">
    <source>
        <dbReference type="EMBL" id="TCG10557.1"/>
    </source>
</evidence>
<dbReference type="SUPFAM" id="SSF52540">
    <property type="entry name" value="P-loop containing nucleoside triphosphate hydrolases"/>
    <property type="match status" value="1"/>
</dbReference>
<evidence type="ECO:0000256" key="2">
    <source>
        <dbReference type="ARBA" id="ARBA00022448"/>
    </source>
</evidence>
<dbReference type="InterPro" id="IPR003439">
    <property type="entry name" value="ABC_transporter-like_ATP-bd"/>
</dbReference>
<gene>
    <name evidence="7" type="ORF">C4B25_03750</name>
</gene>
<evidence type="ECO:0000256" key="5">
    <source>
        <dbReference type="SAM" id="MobiDB-lite"/>
    </source>
</evidence>
<dbReference type="SMART" id="SM00382">
    <property type="entry name" value="AAA"/>
    <property type="match status" value="1"/>
</dbReference>
<dbReference type="PANTHER" id="PTHR42711">
    <property type="entry name" value="ABC TRANSPORTER ATP-BINDING PROTEIN"/>
    <property type="match status" value="1"/>
</dbReference>
<evidence type="ECO:0000313" key="8">
    <source>
        <dbReference type="Proteomes" id="UP000291072"/>
    </source>
</evidence>
<name>A0A4R0XS87_9MOLU</name>
<dbReference type="Proteomes" id="UP000291072">
    <property type="component" value="Unassembled WGS sequence"/>
</dbReference>
<keyword evidence="3" id="KW-0547">Nucleotide-binding</keyword>
<dbReference type="OrthoDB" id="9806149at2"/>
<dbReference type="InterPro" id="IPR050763">
    <property type="entry name" value="ABC_transporter_ATP-binding"/>
</dbReference>
<feature type="compositionally biased region" description="Basic and acidic residues" evidence="5">
    <location>
        <begin position="1"/>
        <end position="19"/>
    </location>
</feature>
<evidence type="ECO:0000259" key="6">
    <source>
        <dbReference type="PROSITE" id="PS50893"/>
    </source>
</evidence>
<feature type="region of interest" description="Disordered" evidence="5">
    <location>
        <begin position="311"/>
        <end position="350"/>
    </location>
</feature>
<feature type="compositionally biased region" description="Basic residues" evidence="5">
    <location>
        <begin position="26"/>
        <end position="43"/>
    </location>
</feature>
<feature type="domain" description="ABC transporter" evidence="6">
    <location>
        <begin position="58"/>
        <end position="283"/>
    </location>
</feature>
<proteinExistence type="inferred from homology"/>
<protein>
    <submittedName>
        <fullName evidence="7">ABC transporter ATP-binding protein</fullName>
    </submittedName>
</protein>
<sequence>MFNNNKDKEKQEKVVDKKLNSPTKVAKTKKTKKSKQKKNSKAAFKRIKGPIGKKSPIIKVNKVTKEYGELKALDNISFELMPGERVGLIGGNGAGKTTISEIIVGLNQGTKGTIEYGFDYKEQPQEKIGMQFQDSNYPSGLTIKDIIKFAINVHKIKITNEELTNLLKIFQMTDFYNRPSRSLSGGQRQKLNILLSVLHKPKLVIFDELSTGLDVLARDEIIKFSDTLLRQNEISAILISHHTEEIERICDKVIVLDHGKVMDRASIADIQRDHGSLEAFMKKIIKAGNQTQNTLELTLDVEASKKLSLQKLKKKVKMPTKEKTSKTPAKKKEPKKATKKTNAKKGKGDK</sequence>
<evidence type="ECO:0000256" key="4">
    <source>
        <dbReference type="ARBA" id="ARBA00022840"/>
    </source>
</evidence>
<organism evidence="7 8">
    <name type="scientific">Mycoplasma todarodis</name>
    <dbReference type="NCBI Taxonomy" id="1937191"/>
    <lineage>
        <taxon>Bacteria</taxon>
        <taxon>Bacillati</taxon>
        <taxon>Mycoplasmatota</taxon>
        <taxon>Mollicutes</taxon>
        <taxon>Mycoplasmataceae</taxon>
        <taxon>Mycoplasma</taxon>
    </lineage>
</organism>
<dbReference type="GO" id="GO:0016887">
    <property type="term" value="F:ATP hydrolysis activity"/>
    <property type="evidence" value="ECO:0007669"/>
    <property type="project" value="InterPro"/>
</dbReference>
<dbReference type="AlphaFoldDB" id="A0A4R0XS87"/>